<comment type="subcellular location">
    <subcellularLocation>
        <location evidence="1">Membrane</location>
        <topology evidence="1">Multi-pass membrane protein</topology>
    </subcellularLocation>
</comment>
<dbReference type="PANTHER" id="PTHR48022">
    <property type="entry name" value="PLASTIDIC GLUCOSE TRANSPORTER 4"/>
    <property type="match status" value="1"/>
</dbReference>
<feature type="domain" description="Major facilitator superfamily (MFS) profile" evidence="7">
    <location>
        <begin position="1"/>
        <end position="291"/>
    </location>
</feature>
<dbReference type="PANTHER" id="PTHR48022:SF28">
    <property type="entry name" value="MAJOR FACILITATOR SUPERFAMILY (MFS) PROFILE DOMAIN-CONTAINING PROTEIN-RELATED"/>
    <property type="match status" value="1"/>
</dbReference>
<evidence type="ECO:0000259" key="7">
    <source>
        <dbReference type="PROSITE" id="PS50850"/>
    </source>
</evidence>
<feature type="transmembrane region" description="Helical" evidence="6">
    <location>
        <begin position="266"/>
        <end position="287"/>
    </location>
</feature>
<name>A0AAE0TSX2_9PEZI</name>
<protein>
    <recommendedName>
        <fullName evidence="7">Major facilitator superfamily (MFS) profile domain-containing protein</fullName>
    </recommendedName>
</protein>
<dbReference type="GO" id="GO:0005351">
    <property type="term" value="F:carbohydrate:proton symporter activity"/>
    <property type="evidence" value="ECO:0007669"/>
    <property type="project" value="TreeGrafter"/>
</dbReference>
<keyword evidence="4 6" id="KW-1133">Transmembrane helix</keyword>
<evidence type="ECO:0000313" key="8">
    <source>
        <dbReference type="EMBL" id="KAK3670171.1"/>
    </source>
</evidence>
<dbReference type="Pfam" id="PF00083">
    <property type="entry name" value="Sugar_tr"/>
    <property type="match status" value="1"/>
</dbReference>
<sequence>MNFGFTYLPDNEVSWRFPLGFQALLALGTGLFVPFLVESPRWLCLKDRHQDAKYALARLYKKPVDDLEVTEALEIIIETIAEERADGEIGFREVFHNGKQQTFRRICLGAGANIFQQIGGVNVVAYYLPVVLERSFGFSPRMSLVLSACDSMQWMFWAACTTYGIEKFGRKKLMLFGAVGCSLCFAVTAAGLGVGTKVSNGVAVAFIFLFYFFFGQSFMTIGFLYPSEINGNQSRNLGAAIAMVTNWLGVYLVVSITPIGIQNISWRFYIIFAVLNAAFIPFIWLFYVETAGLSLDEIDRVFVLKHAPGSGLTYKQATEQAKIELAAERLEITTRAKYEEKPVSQHVEAVV</sequence>
<evidence type="ECO:0000256" key="3">
    <source>
        <dbReference type="ARBA" id="ARBA00022692"/>
    </source>
</evidence>
<dbReference type="InterPro" id="IPR036259">
    <property type="entry name" value="MFS_trans_sf"/>
</dbReference>
<comment type="similarity">
    <text evidence="2">Belongs to the major facilitator superfamily. Sugar transporter (TC 2.A.1.1) family.</text>
</comment>
<proteinExistence type="inferred from homology"/>
<evidence type="ECO:0000256" key="1">
    <source>
        <dbReference type="ARBA" id="ARBA00004141"/>
    </source>
</evidence>
<keyword evidence="3 6" id="KW-0812">Transmembrane</keyword>
<evidence type="ECO:0000313" key="9">
    <source>
        <dbReference type="Proteomes" id="UP001274830"/>
    </source>
</evidence>
<dbReference type="PROSITE" id="PS50850">
    <property type="entry name" value="MFS"/>
    <property type="match status" value="1"/>
</dbReference>
<dbReference type="InterPro" id="IPR005828">
    <property type="entry name" value="MFS_sugar_transport-like"/>
</dbReference>
<dbReference type="InterPro" id="IPR020846">
    <property type="entry name" value="MFS_dom"/>
</dbReference>
<dbReference type="AlphaFoldDB" id="A0AAE0TSX2"/>
<gene>
    <name evidence="8" type="ORF">LTR78_009927</name>
</gene>
<accession>A0AAE0TSX2</accession>
<evidence type="ECO:0000256" key="6">
    <source>
        <dbReference type="SAM" id="Phobius"/>
    </source>
</evidence>
<evidence type="ECO:0000256" key="5">
    <source>
        <dbReference type="ARBA" id="ARBA00023136"/>
    </source>
</evidence>
<feature type="transmembrane region" description="Helical" evidence="6">
    <location>
        <begin position="201"/>
        <end position="225"/>
    </location>
</feature>
<dbReference type="SUPFAM" id="SSF103473">
    <property type="entry name" value="MFS general substrate transporter"/>
    <property type="match status" value="1"/>
</dbReference>
<dbReference type="GO" id="GO:0016020">
    <property type="term" value="C:membrane"/>
    <property type="evidence" value="ECO:0007669"/>
    <property type="project" value="UniProtKB-SubCell"/>
</dbReference>
<keyword evidence="5 6" id="KW-0472">Membrane</keyword>
<dbReference type="Proteomes" id="UP001274830">
    <property type="component" value="Unassembled WGS sequence"/>
</dbReference>
<evidence type="ECO:0000256" key="2">
    <source>
        <dbReference type="ARBA" id="ARBA00010992"/>
    </source>
</evidence>
<dbReference type="Gene3D" id="1.20.1250.20">
    <property type="entry name" value="MFS general substrate transporter like domains"/>
    <property type="match status" value="1"/>
</dbReference>
<reference evidence="8" key="1">
    <citation type="submission" date="2023-07" db="EMBL/GenBank/DDBJ databases">
        <title>Black Yeasts Isolated from many extreme environments.</title>
        <authorList>
            <person name="Coleine C."/>
            <person name="Stajich J.E."/>
            <person name="Selbmann L."/>
        </authorList>
    </citation>
    <scope>NUCLEOTIDE SEQUENCE</scope>
    <source>
        <strain evidence="8">CCFEE 5485</strain>
    </source>
</reference>
<feature type="transmembrane region" description="Helical" evidence="6">
    <location>
        <begin position="237"/>
        <end position="260"/>
    </location>
</feature>
<evidence type="ECO:0000256" key="4">
    <source>
        <dbReference type="ARBA" id="ARBA00022989"/>
    </source>
</evidence>
<comment type="caution">
    <text evidence="8">The sequence shown here is derived from an EMBL/GenBank/DDBJ whole genome shotgun (WGS) entry which is preliminary data.</text>
</comment>
<dbReference type="EMBL" id="JAUTXT010000061">
    <property type="protein sequence ID" value="KAK3670171.1"/>
    <property type="molecule type" value="Genomic_DNA"/>
</dbReference>
<dbReference type="InterPro" id="IPR050360">
    <property type="entry name" value="MFS_Sugar_Transporters"/>
</dbReference>
<keyword evidence="9" id="KW-1185">Reference proteome</keyword>
<organism evidence="8 9">
    <name type="scientific">Recurvomyces mirabilis</name>
    <dbReference type="NCBI Taxonomy" id="574656"/>
    <lineage>
        <taxon>Eukaryota</taxon>
        <taxon>Fungi</taxon>
        <taxon>Dikarya</taxon>
        <taxon>Ascomycota</taxon>
        <taxon>Pezizomycotina</taxon>
        <taxon>Dothideomycetes</taxon>
        <taxon>Dothideomycetidae</taxon>
        <taxon>Mycosphaerellales</taxon>
        <taxon>Teratosphaeriaceae</taxon>
        <taxon>Recurvomyces</taxon>
    </lineage>
</organism>
<feature type="transmembrane region" description="Helical" evidence="6">
    <location>
        <begin position="173"/>
        <end position="195"/>
    </location>
</feature>
<feature type="transmembrane region" description="Helical" evidence="6">
    <location>
        <begin position="20"/>
        <end position="37"/>
    </location>
</feature>